<dbReference type="Proteomes" id="UP000038040">
    <property type="component" value="Unplaced"/>
</dbReference>
<dbReference type="AlphaFoldDB" id="A0A0N4UFW5"/>
<dbReference type="WBParaSite" id="DME_0000635401-mRNA-1">
    <property type="protein sequence ID" value="DME_0000635401-mRNA-1"/>
    <property type="gene ID" value="DME_0000635401"/>
</dbReference>
<evidence type="ECO:0000313" key="2">
    <source>
        <dbReference type="WBParaSite" id="DME_0000635401-mRNA-1"/>
    </source>
</evidence>
<protein>
    <submittedName>
        <fullName evidence="2">Reverse transcriptase domain-containing protein</fullName>
    </submittedName>
</protein>
<name>A0A0N4UFW5_DRAME</name>
<accession>A0A0N4UFW5</accession>
<reference evidence="2" key="1">
    <citation type="submission" date="2017-02" db="UniProtKB">
        <authorList>
            <consortium name="WormBaseParasite"/>
        </authorList>
    </citation>
    <scope>IDENTIFICATION</scope>
</reference>
<proteinExistence type="predicted"/>
<sequence length="222" mass="25268">LQLVAREQRTITVSSFASKIPQKYHTSIVGVGIILHDGSKFKTMASTMTQLTLQIKYMQLEGYQSSRTEGFRNLHGIDRTRSVAVLGSRTDSTDLMDDEESYEQFEKSIKRNEEGRYAISWPWKSTDPKIESNFGLTFDNRTVPSETPCFKYYIPHLPVISPDKQSIKLRIVFDASAVSRKGYSLKDQLYKGPTPIPHLAGIILRLRLGKFILMADIEKAFL</sequence>
<evidence type="ECO:0000313" key="1">
    <source>
        <dbReference type="Proteomes" id="UP000038040"/>
    </source>
</evidence>
<dbReference type="PANTHER" id="PTHR47331">
    <property type="entry name" value="PHD-TYPE DOMAIN-CONTAINING PROTEIN"/>
    <property type="match status" value="1"/>
</dbReference>
<organism evidence="1 2">
    <name type="scientific">Dracunculus medinensis</name>
    <name type="common">Guinea worm</name>
    <dbReference type="NCBI Taxonomy" id="318479"/>
    <lineage>
        <taxon>Eukaryota</taxon>
        <taxon>Metazoa</taxon>
        <taxon>Ecdysozoa</taxon>
        <taxon>Nematoda</taxon>
        <taxon>Chromadorea</taxon>
        <taxon>Rhabditida</taxon>
        <taxon>Spirurina</taxon>
        <taxon>Dracunculoidea</taxon>
        <taxon>Dracunculidae</taxon>
        <taxon>Dracunculus</taxon>
    </lineage>
</organism>